<comment type="subunit">
    <text evidence="11">Forms a cyclic heterotetrameric complex composed of two molecules of XerC and two molecules of XerD.</text>
</comment>
<feature type="active site" evidence="11">
    <location>
        <position position="247"/>
    </location>
</feature>
<evidence type="ECO:0000256" key="3">
    <source>
        <dbReference type="ARBA" id="ARBA00010450"/>
    </source>
</evidence>
<dbReference type="Pfam" id="PF02899">
    <property type="entry name" value="Phage_int_SAM_1"/>
    <property type="match status" value="1"/>
</dbReference>
<evidence type="ECO:0000256" key="10">
    <source>
        <dbReference type="ARBA" id="ARBA00023306"/>
    </source>
</evidence>
<evidence type="ECO:0000256" key="1">
    <source>
        <dbReference type="ARBA" id="ARBA00004496"/>
    </source>
</evidence>
<dbReference type="GO" id="GO:0006313">
    <property type="term" value="P:DNA transposition"/>
    <property type="evidence" value="ECO:0007669"/>
    <property type="project" value="UniProtKB-UniRule"/>
</dbReference>
<dbReference type="Gene3D" id="1.10.443.10">
    <property type="entry name" value="Intergrase catalytic core"/>
    <property type="match status" value="1"/>
</dbReference>
<evidence type="ECO:0000313" key="16">
    <source>
        <dbReference type="Proteomes" id="UP000323521"/>
    </source>
</evidence>
<evidence type="ECO:0000256" key="9">
    <source>
        <dbReference type="ARBA" id="ARBA00023172"/>
    </source>
</evidence>
<comment type="subcellular location">
    <subcellularLocation>
        <location evidence="1 11">Cytoplasm</location>
    </subcellularLocation>
</comment>
<dbReference type="PROSITE" id="PS51898">
    <property type="entry name" value="TYR_RECOMBINASE"/>
    <property type="match status" value="1"/>
</dbReference>
<keyword evidence="5 11" id="KW-0132">Cell division</keyword>
<comment type="similarity">
    <text evidence="3">Belongs to the 'phage' integrase family. XerD subfamily.</text>
</comment>
<dbReference type="InterPro" id="IPR013762">
    <property type="entry name" value="Integrase-like_cat_sf"/>
</dbReference>
<comment type="function">
    <text evidence="11">Site-specific tyrosine recombinase, which acts by catalyzing the cutting and rejoining of the recombining DNA molecules. The XerC-XerD complex is essential to convert dimers of the bacterial chromosome into monomers to permit their segregation at cell division. It also contributes to the segregational stability of plasmids.</text>
</comment>
<keyword evidence="10 11" id="KW-0131">Cell cycle</keyword>
<sequence length="301" mass="33861">MDLLIEQFTAYLKIEKNASPHTLEGYCHDLAEFARFLAAQMSVDMHQVDPGQADYLTVRRFLAELQQKGLNKATMARKLAALRSFYRYLSREELVPANPMLNISTPKLDKKLPQFLYYPEMEALLHAPDNSPAGQRDKALLETIYGGGLRVSELVGLNIRDIDFAIGYARVFGKGAKERIVPLGRPALQALQTYLSGGRLSLAAKFSGQEDGIFLNKYGTRLSDRSVRNIVDKYVAQVSVQRKISPHTLRHSFATHLLEGGADLRSVQELLGHVKMSTTQIYTHITKARMKNVYEKSHPRA</sequence>
<feature type="active site" evidence="11">
    <location>
        <position position="174"/>
    </location>
</feature>
<dbReference type="InterPro" id="IPR011931">
    <property type="entry name" value="Recomb_XerC"/>
</dbReference>
<feature type="active site" evidence="11">
    <location>
        <position position="150"/>
    </location>
</feature>
<comment type="similarity">
    <text evidence="2 11">Belongs to the 'phage' integrase family. XerC subfamily.</text>
</comment>
<dbReference type="NCBIfam" id="NF040815">
    <property type="entry name" value="recomb_XerA_Arch"/>
    <property type="match status" value="1"/>
</dbReference>
<dbReference type="GO" id="GO:0051301">
    <property type="term" value="P:cell division"/>
    <property type="evidence" value="ECO:0007669"/>
    <property type="project" value="UniProtKB-UniRule"/>
</dbReference>
<dbReference type="InterPro" id="IPR004107">
    <property type="entry name" value="Integrase_SAM-like_N"/>
</dbReference>
<evidence type="ECO:0000256" key="5">
    <source>
        <dbReference type="ARBA" id="ARBA00022618"/>
    </source>
</evidence>
<evidence type="ECO:0000256" key="4">
    <source>
        <dbReference type="ARBA" id="ARBA00022490"/>
    </source>
</evidence>
<feature type="active site" description="O-(3'-phospho-DNA)-tyrosine intermediate" evidence="11">
    <location>
        <position position="282"/>
    </location>
</feature>
<name>A0A3G1KQ34_FORW1</name>
<evidence type="ECO:0000256" key="7">
    <source>
        <dbReference type="ARBA" id="ARBA00022908"/>
    </source>
</evidence>
<organism evidence="15 16">
    <name type="scientific">Formimonas warabiya</name>
    <dbReference type="NCBI Taxonomy" id="1761012"/>
    <lineage>
        <taxon>Bacteria</taxon>
        <taxon>Bacillati</taxon>
        <taxon>Bacillota</taxon>
        <taxon>Clostridia</taxon>
        <taxon>Eubacteriales</taxon>
        <taxon>Peptococcaceae</taxon>
        <taxon>Candidatus Formimonas</taxon>
    </lineage>
</organism>
<keyword evidence="6 11" id="KW-0159">Chromosome partition</keyword>
<dbReference type="PROSITE" id="PS51900">
    <property type="entry name" value="CB"/>
    <property type="match status" value="1"/>
</dbReference>
<keyword evidence="9 11" id="KW-0233">DNA recombination</keyword>
<evidence type="ECO:0000256" key="11">
    <source>
        <dbReference type="HAMAP-Rule" id="MF_01808"/>
    </source>
</evidence>
<dbReference type="KEGG" id="fwa:DCMF_06900"/>
<dbReference type="SUPFAM" id="SSF47823">
    <property type="entry name" value="lambda integrase-like, N-terminal domain"/>
    <property type="match status" value="1"/>
</dbReference>
<dbReference type="InterPro" id="IPR050090">
    <property type="entry name" value="Tyrosine_recombinase_XerCD"/>
</dbReference>
<evidence type="ECO:0000256" key="6">
    <source>
        <dbReference type="ARBA" id="ARBA00022829"/>
    </source>
</evidence>
<dbReference type="NCBIfam" id="TIGR02224">
    <property type="entry name" value="recomb_XerC"/>
    <property type="match status" value="1"/>
</dbReference>
<dbReference type="InterPro" id="IPR044068">
    <property type="entry name" value="CB"/>
</dbReference>
<accession>A0A3G1KQ34</accession>
<dbReference type="SUPFAM" id="SSF56349">
    <property type="entry name" value="DNA breaking-rejoining enzymes"/>
    <property type="match status" value="1"/>
</dbReference>
<dbReference type="GO" id="GO:0005737">
    <property type="term" value="C:cytoplasm"/>
    <property type="evidence" value="ECO:0007669"/>
    <property type="project" value="UniProtKB-SubCell"/>
</dbReference>
<dbReference type="NCBIfam" id="NF001399">
    <property type="entry name" value="PRK00283.1"/>
    <property type="match status" value="1"/>
</dbReference>
<dbReference type="HAMAP" id="MF_01808">
    <property type="entry name" value="Recomb_XerC_XerD"/>
    <property type="match status" value="1"/>
</dbReference>
<keyword evidence="16" id="KW-1185">Reference proteome</keyword>
<dbReference type="Proteomes" id="UP000323521">
    <property type="component" value="Chromosome"/>
</dbReference>
<dbReference type="Pfam" id="PF00589">
    <property type="entry name" value="Phage_integrase"/>
    <property type="match status" value="1"/>
</dbReference>
<evidence type="ECO:0000256" key="8">
    <source>
        <dbReference type="ARBA" id="ARBA00023125"/>
    </source>
</evidence>
<dbReference type="EMBL" id="CP017634">
    <property type="protein sequence ID" value="ATW24546.1"/>
    <property type="molecule type" value="Genomic_DNA"/>
</dbReference>
<dbReference type="RefSeq" id="WP_148133744.1">
    <property type="nucleotide sequence ID" value="NZ_CP017634.1"/>
</dbReference>
<dbReference type="InterPro" id="IPR011932">
    <property type="entry name" value="Recomb_XerD"/>
</dbReference>
<dbReference type="GO" id="GO:0007059">
    <property type="term" value="P:chromosome segregation"/>
    <property type="evidence" value="ECO:0007669"/>
    <property type="project" value="UniProtKB-UniRule"/>
</dbReference>
<feature type="active site" evidence="11">
    <location>
        <position position="250"/>
    </location>
</feature>
<dbReference type="InterPro" id="IPR002104">
    <property type="entry name" value="Integrase_catalytic"/>
</dbReference>
<dbReference type="AlphaFoldDB" id="A0A3G1KQ34"/>
<dbReference type="GO" id="GO:0009037">
    <property type="term" value="F:tyrosine-based site-specific recombinase activity"/>
    <property type="evidence" value="ECO:0007669"/>
    <property type="project" value="UniProtKB-UniRule"/>
</dbReference>
<evidence type="ECO:0000256" key="12">
    <source>
        <dbReference type="NCBIfam" id="TIGR02224"/>
    </source>
</evidence>
<evidence type="ECO:0000256" key="2">
    <source>
        <dbReference type="ARBA" id="ARBA00006657"/>
    </source>
</evidence>
<dbReference type="InterPro" id="IPR010998">
    <property type="entry name" value="Integrase_recombinase_N"/>
</dbReference>
<dbReference type="Gene3D" id="1.10.150.130">
    <property type="match status" value="1"/>
</dbReference>
<protein>
    <recommendedName>
        <fullName evidence="11 12">Tyrosine recombinase XerC</fullName>
    </recommendedName>
</protein>
<feature type="domain" description="Tyr recombinase" evidence="13">
    <location>
        <begin position="111"/>
        <end position="295"/>
    </location>
</feature>
<evidence type="ECO:0000313" key="15">
    <source>
        <dbReference type="EMBL" id="ATW24546.1"/>
    </source>
</evidence>
<evidence type="ECO:0000259" key="13">
    <source>
        <dbReference type="PROSITE" id="PS51898"/>
    </source>
</evidence>
<proteinExistence type="inferred from homology"/>
<feature type="domain" description="Core-binding (CB)" evidence="14">
    <location>
        <begin position="1"/>
        <end position="90"/>
    </location>
</feature>
<reference evidence="15 16" key="1">
    <citation type="submission" date="2016-10" db="EMBL/GenBank/DDBJ databases">
        <title>Complete Genome Sequence of Peptococcaceae strain DCMF.</title>
        <authorList>
            <person name="Edwards R.J."/>
            <person name="Holland S.I."/>
            <person name="Deshpande N.P."/>
            <person name="Wong Y.K."/>
            <person name="Ertan H."/>
            <person name="Manefield M."/>
            <person name="Russell T.L."/>
            <person name="Lee M.J."/>
        </authorList>
    </citation>
    <scope>NUCLEOTIDE SEQUENCE [LARGE SCALE GENOMIC DNA]</scope>
    <source>
        <strain evidence="15 16">DCMF</strain>
    </source>
</reference>
<dbReference type="InterPro" id="IPR011010">
    <property type="entry name" value="DNA_brk_join_enz"/>
</dbReference>
<gene>
    <name evidence="11" type="primary">xerC</name>
    <name evidence="15" type="ORF">DCMF_06900</name>
</gene>
<dbReference type="CDD" id="cd00798">
    <property type="entry name" value="INT_XerDC_C"/>
    <property type="match status" value="1"/>
</dbReference>
<dbReference type="InterPro" id="IPR023009">
    <property type="entry name" value="Tyrosine_recombinase_XerC/XerD"/>
</dbReference>
<keyword evidence="4 11" id="KW-0963">Cytoplasm</keyword>
<dbReference type="PANTHER" id="PTHR30349">
    <property type="entry name" value="PHAGE INTEGRASE-RELATED"/>
    <property type="match status" value="1"/>
</dbReference>
<dbReference type="GO" id="GO:0003677">
    <property type="term" value="F:DNA binding"/>
    <property type="evidence" value="ECO:0007669"/>
    <property type="project" value="UniProtKB-UniRule"/>
</dbReference>
<dbReference type="NCBIfam" id="TIGR02225">
    <property type="entry name" value="recomb_XerD"/>
    <property type="match status" value="1"/>
</dbReference>
<keyword evidence="7 11" id="KW-0229">DNA integration</keyword>
<evidence type="ECO:0000259" key="14">
    <source>
        <dbReference type="PROSITE" id="PS51900"/>
    </source>
</evidence>
<dbReference type="OrthoDB" id="9785687at2"/>
<dbReference type="PANTHER" id="PTHR30349:SF77">
    <property type="entry name" value="TYROSINE RECOMBINASE XERC"/>
    <property type="match status" value="1"/>
</dbReference>
<feature type="active site" evidence="11">
    <location>
        <position position="273"/>
    </location>
</feature>
<keyword evidence="8 11" id="KW-0238">DNA-binding</keyword>